<dbReference type="Proteomes" id="UP000757435">
    <property type="component" value="Unassembled WGS sequence"/>
</dbReference>
<keyword evidence="2" id="KW-0255">Endonuclease</keyword>
<dbReference type="Gene3D" id="1.10.30.50">
    <property type="match status" value="1"/>
</dbReference>
<proteinExistence type="predicted"/>
<sequence length="102" mass="12164">MRRRRQPRAIWQQTRQRIWQRDKGRCQGPYCYGKPAQSLLLYKAHIDHVLELSHRGTNADSNLRTLCRRCHVLRARKSHQGMISKALHDGIIPPNWRSLVWE</sequence>
<name>A0A951QF55_9CYAN</name>
<gene>
    <name evidence="2" type="ORF">KME15_22265</name>
</gene>
<evidence type="ECO:0000313" key="2">
    <source>
        <dbReference type="EMBL" id="MBW4661409.1"/>
    </source>
</evidence>
<evidence type="ECO:0000259" key="1">
    <source>
        <dbReference type="SMART" id="SM00507"/>
    </source>
</evidence>
<dbReference type="Pfam" id="PF01844">
    <property type="entry name" value="HNH"/>
    <property type="match status" value="1"/>
</dbReference>
<dbReference type="GO" id="GO:0003676">
    <property type="term" value="F:nucleic acid binding"/>
    <property type="evidence" value="ECO:0007669"/>
    <property type="project" value="InterPro"/>
</dbReference>
<comment type="caution">
    <text evidence="2">The sequence shown here is derived from an EMBL/GenBank/DDBJ whole genome shotgun (WGS) entry which is preliminary data.</text>
</comment>
<dbReference type="InterPro" id="IPR003615">
    <property type="entry name" value="HNH_nuc"/>
</dbReference>
<organism evidence="2 3">
    <name type="scientific">Drouetiella hepatica Uher 2000/2452</name>
    <dbReference type="NCBI Taxonomy" id="904376"/>
    <lineage>
        <taxon>Bacteria</taxon>
        <taxon>Bacillati</taxon>
        <taxon>Cyanobacteriota</taxon>
        <taxon>Cyanophyceae</taxon>
        <taxon>Oculatellales</taxon>
        <taxon>Oculatellaceae</taxon>
        <taxon>Drouetiella</taxon>
    </lineage>
</organism>
<dbReference type="EMBL" id="JAHHHD010000036">
    <property type="protein sequence ID" value="MBW4661409.1"/>
    <property type="molecule type" value="Genomic_DNA"/>
</dbReference>
<reference evidence="2" key="1">
    <citation type="submission" date="2021-05" db="EMBL/GenBank/DDBJ databases">
        <authorList>
            <person name="Pietrasiak N."/>
            <person name="Ward R."/>
            <person name="Stajich J.E."/>
            <person name="Kurbessoian T."/>
        </authorList>
    </citation>
    <scope>NUCLEOTIDE SEQUENCE</scope>
    <source>
        <strain evidence="2">UHER 2000/2452</strain>
    </source>
</reference>
<keyword evidence="2" id="KW-0540">Nuclease</keyword>
<evidence type="ECO:0000313" key="3">
    <source>
        <dbReference type="Proteomes" id="UP000757435"/>
    </source>
</evidence>
<dbReference type="InterPro" id="IPR002711">
    <property type="entry name" value="HNH"/>
</dbReference>
<protein>
    <submittedName>
        <fullName evidence="2">HNH endonuclease</fullName>
    </submittedName>
</protein>
<dbReference type="SMART" id="SM00507">
    <property type="entry name" value="HNHc"/>
    <property type="match status" value="1"/>
</dbReference>
<dbReference type="GO" id="GO:0004519">
    <property type="term" value="F:endonuclease activity"/>
    <property type="evidence" value="ECO:0007669"/>
    <property type="project" value="UniProtKB-KW"/>
</dbReference>
<dbReference type="AlphaFoldDB" id="A0A951QF55"/>
<dbReference type="GO" id="GO:0008270">
    <property type="term" value="F:zinc ion binding"/>
    <property type="evidence" value="ECO:0007669"/>
    <property type="project" value="InterPro"/>
</dbReference>
<reference evidence="2" key="2">
    <citation type="journal article" date="2022" name="Microbiol. Resour. Announc.">
        <title>Metagenome Sequencing to Explore Phylogenomics of Terrestrial Cyanobacteria.</title>
        <authorList>
            <person name="Ward R.D."/>
            <person name="Stajich J.E."/>
            <person name="Johansen J.R."/>
            <person name="Huntemann M."/>
            <person name="Clum A."/>
            <person name="Foster B."/>
            <person name="Foster B."/>
            <person name="Roux S."/>
            <person name="Palaniappan K."/>
            <person name="Varghese N."/>
            <person name="Mukherjee S."/>
            <person name="Reddy T.B.K."/>
            <person name="Daum C."/>
            <person name="Copeland A."/>
            <person name="Chen I.A."/>
            <person name="Ivanova N.N."/>
            <person name="Kyrpides N.C."/>
            <person name="Shapiro N."/>
            <person name="Eloe-Fadrosh E.A."/>
            <person name="Pietrasiak N."/>
        </authorList>
    </citation>
    <scope>NUCLEOTIDE SEQUENCE</scope>
    <source>
        <strain evidence="2">UHER 2000/2452</strain>
    </source>
</reference>
<feature type="domain" description="HNH nuclease" evidence="1">
    <location>
        <begin position="13"/>
        <end position="72"/>
    </location>
</feature>
<keyword evidence="2" id="KW-0378">Hydrolase</keyword>
<accession>A0A951QF55</accession>
<dbReference type="CDD" id="cd00085">
    <property type="entry name" value="HNHc"/>
    <property type="match status" value="1"/>
</dbReference>